<feature type="transmembrane region" description="Helical" evidence="5">
    <location>
        <begin position="106"/>
        <end position="123"/>
    </location>
</feature>
<keyword evidence="5" id="KW-1133">Transmembrane helix</keyword>
<comment type="caution">
    <text evidence="7">The sequence shown here is derived from an EMBL/GenBank/DDBJ whole genome shotgun (WGS) entry which is preliminary data.</text>
</comment>
<gene>
    <name evidence="7" type="ORF">BKA15_006236</name>
</gene>
<proteinExistence type="predicted"/>
<sequence length="412" mass="44171">MSAPALRLARLDPDAQTRLLDEPQFVRLVRGVFTARLVFLALAAPAAFLTSSGTLLSGVSLVLLTGTSLLLSRSDRVMHHLLLHPLLASLDVALTVLLLISLDADQPAGLAVVCTALAAGLLFPGRILLVLLIPLAFGAIGSPGLITSDEDWRGWLVELTGMPVLVAGVCLIGAVIRRYAERMIEAREQVREAEAAAGAAEERARLARDMHDSVGKSLYGISLSAKALTRSIDTDPRLAREVAETLSSSAETAAAEARALLVSLRVGESDRPTIEVLRDEVDQWRAETRIVATLTSVQAVDADPRVTREMRQALGEMLHNIHKHAAASRVDIVLRGDADRIELEVSDDGRGFDPDAVAAGERDGHFGLRGLRERAESVGGTSAVESTIGKGTTYRWTAQRQMNDRPMTPGSP</sequence>
<accession>A0A7Y9IDK1</accession>
<dbReference type="GO" id="GO:0046983">
    <property type="term" value="F:protein dimerization activity"/>
    <property type="evidence" value="ECO:0007669"/>
    <property type="project" value="InterPro"/>
</dbReference>
<keyword evidence="5" id="KW-0812">Transmembrane</keyword>
<feature type="coiled-coil region" evidence="4">
    <location>
        <begin position="176"/>
        <end position="210"/>
    </location>
</feature>
<keyword evidence="4" id="KW-0175">Coiled coil</keyword>
<keyword evidence="8" id="KW-1185">Reference proteome</keyword>
<dbReference type="PANTHER" id="PTHR24421:SF58">
    <property type="entry name" value="SIGNAL TRANSDUCTION HISTIDINE-PROTEIN KINASE_PHOSPHATASE UHPB"/>
    <property type="match status" value="1"/>
</dbReference>
<keyword evidence="3" id="KW-0902">Two-component regulatory system</keyword>
<dbReference type="SUPFAM" id="SSF55874">
    <property type="entry name" value="ATPase domain of HSP90 chaperone/DNA topoisomerase II/histidine kinase"/>
    <property type="match status" value="1"/>
</dbReference>
<evidence type="ECO:0000256" key="2">
    <source>
        <dbReference type="ARBA" id="ARBA00022777"/>
    </source>
</evidence>
<evidence type="ECO:0000313" key="8">
    <source>
        <dbReference type="Proteomes" id="UP000569914"/>
    </source>
</evidence>
<dbReference type="Gene3D" id="3.30.565.10">
    <property type="entry name" value="Histidine kinase-like ATPase, C-terminal domain"/>
    <property type="match status" value="1"/>
</dbReference>
<dbReference type="Gene3D" id="1.20.5.1930">
    <property type="match status" value="1"/>
</dbReference>
<dbReference type="GO" id="GO:0000155">
    <property type="term" value="F:phosphorelay sensor kinase activity"/>
    <property type="evidence" value="ECO:0007669"/>
    <property type="project" value="InterPro"/>
</dbReference>
<evidence type="ECO:0000256" key="1">
    <source>
        <dbReference type="ARBA" id="ARBA00022679"/>
    </source>
</evidence>
<dbReference type="AlphaFoldDB" id="A0A7Y9IDK1"/>
<dbReference type="Pfam" id="PF07730">
    <property type="entry name" value="HisKA_3"/>
    <property type="match status" value="1"/>
</dbReference>
<keyword evidence="1" id="KW-0808">Transferase</keyword>
<dbReference type="InterPro" id="IPR011712">
    <property type="entry name" value="Sig_transdc_His_kin_sub3_dim/P"/>
</dbReference>
<dbReference type="SMART" id="SM00387">
    <property type="entry name" value="HATPase_c"/>
    <property type="match status" value="1"/>
</dbReference>
<dbReference type="InterPro" id="IPR003594">
    <property type="entry name" value="HATPase_dom"/>
</dbReference>
<feature type="domain" description="Histidine kinase/HSP90-like ATPase" evidence="6">
    <location>
        <begin position="305"/>
        <end position="402"/>
    </location>
</feature>
<keyword evidence="2 7" id="KW-0418">Kinase</keyword>
<keyword evidence="5" id="KW-0472">Membrane</keyword>
<dbReference type="Pfam" id="PF02518">
    <property type="entry name" value="HATPase_c"/>
    <property type="match status" value="1"/>
</dbReference>
<evidence type="ECO:0000256" key="3">
    <source>
        <dbReference type="ARBA" id="ARBA00023012"/>
    </source>
</evidence>
<reference evidence="7 8" key="1">
    <citation type="submission" date="2020-07" db="EMBL/GenBank/DDBJ databases">
        <title>Sequencing the genomes of 1000 actinobacteria strains.</title>
        <authorList>
            <person name="Klenk H.-P."/>
        </authorList>
    </citation>
    <scope>NUCLEOTIDE SEQUENCE [LARGE SCALE GENOMIC DNA]</scope>
    <source>
        <strain evidence="7 8">DSM 22083</strain>
    </source>
</reference>
<protein>
    <submittedName>
        <fullName evidence="7">Signal transduction histidine kinase</fullName>
    </submittedName>
</protein>
<evidence type="ECO:0000313" key="7">
    <source>
        <dbReference type="EMBL" id="NYE74907.1"/>
    </source>
</evidence>
<dbReference type="InterPro" id="IPR036890">
    <property type="entry name" value="HATPase_C_sf"/>
</dbReference>
<dbReference type="CDD" id="cd16917">
    <property type="entry name" value="HATPase_UhpB-NarQ-NarX-like"/>
    <property type="match status" value="1"/>
</dbReference>
<name>A0A7Y9IDK1_9ACTN</name>
<dbReference type="InterPro" id="IPR050482">
    <property type="entry name" value="Sensor_HK_TwoCompSys"/>
</dbReference>
<dbReference type="GO" id="GO:0016020">
    <property type="term" value="C:membrane"/>
    <property type="evidence" value="ECO:0007669"/>
    <property type="project" value="InterPro"/>
</dbReference>
<evidence type="ECO:0000256" key="4">
    <source>
        <dbReference type="SAM" id="Coils"/>
    </source>
</evidence>
<evidence type="ECO:0000259" key="6">
    <source>
        <dbReference type="SMART" id="SM00387"/>
    </source>
</evidence>
<feature type="transmembrane region" description="Helical" evidence="5">
    <location>
        <begin position="152"/>
        <end position="176"/>
    </location>
</feature>
<organism evidence="7 8">
    <name type="scientific">Microlunatus parietis</name>
    <dbReference type="NCBI Taxonomy" id="682979"/>
    <lineage>
        <taxon>Bacteria</taxon>
        <taxon>Bacillati</taxon>
        <taxon>Actinomycetota</taxon>
        <taxon>Actinomycetes</taxon>
        <taxon>Propionibacteriales</taxon>
        <taxon>Propionibacteriaceae</taxon>
        <taxon>Microlunatus</taxon>
    </lineage>
</organism>
<dbReference type="Proteomes" id="UP000569914">
    <property type="component" value="Unassembled WGS sequence"/>
</dbReference>
<evidence type="ECO:0000256" key="5">
    <source>
        <dbReference type="SAM" id="Phobius"/>
    </source>
</evidence>
<dbReference type="RefSeq" id="WP_179757499.1">
    <property type="nucleotide sequence ID" value="NZ_JACCBU010000001.1"/>
</dbReference>
<dbReference type="PANTHER" id="PTHR24421">
    <property type="entry name" value="NITRATE/NITRITE SENSOR PROTEIN NARX-RELATED"/>
    <property type="match status" value="1"/>
</dbReference>
<feature type="transmembrane region" description="Helical" evidence="5">
    <location>
        <begin position="81"/>
        <end position="100"/>
    </location>
</feature>
<dbReference type="EMBL" id="JACCBU010000001">
    <property type="protein sequence ID" value="NYE74907.1"/>
    <property type="molecule type" value="Genomic_DNA"/>
</dbReference>